<reference evidence="4" key="1">
    <citation type="submission" date="2015-07" db="EMBL/GenBank/DDBJ databases">
        <title>Genome sequencing of Sunxiuqinia dokdonensis strain SK.</title>
        <authorList>
            <person name="Ahn S."/>
            <person name="Kim B.-C."/>
        </authorList>
    </citation>
    <scope>NUCLEOTIDE SEQUENCE [LARGE SCALE GENOMIC DNA]</scope>
    <source>
        <strain evidence="4">SK</strain>
    </source>
</reference>
<organism evidence="3 4">
    <name type="scientific">Sunxiuqinia dokdonensis</name>
    <dbReference type="NCBI Taxonomy" id="1409788"/>
    <lineage>
        <taxon>Bacteria</taxon>
        <taxon>Pseudomonadati</taxon>
        <taxon>Bacteroidota</taxon>
        <taxon>Bacteroidia</taxon>
        <taxon>Marinilabiliales</taxon>
        <taxon>Prolixibacteraceae</taxon>
        <taxon>Sunxiuqinia</taxon>
    </lineage>
</organism>
<keyword evidence="4" id="KW-1185">Reference proteome</keyword>
<evidence type="ECO:0000256" key="1">
    <source>
        <dbReference type="SAM" id="SignalP"/>
    </source>
</evidence>
<dbReference type="Pfam" id="PF07715">
    <property type="entry name" value="Plug"/>
    <property type="match status" value="1"/>
</dbReference>
<dbReference type="STRING" id="1409788.NC99_22440"/>
<dbReference type="NCBIfam" id="TIGR04056">
    <property type="entry name" value="OMP_RagA_SusC"/>
    <property type="match status" value="1"/>
</dbReference>
<dbReference type="InterPro" id="IPR012910">
    <property type="entry name" value="Plug_dom"/>
</dbReference>
<name>A0A0L8V9P2_9BACT</name>
<protein>
    <submittedName>
        <fullName evidence="3">TonB-linked outer membrane protein</fullName>
    </submittedName>
</protein>
<keyword evidence="1" id="KW-0732">Signal</keyword>
<comment type="caution">
    <text evidence="3">The sequence shown here is derived from an EMBL/GenBank/DDBJ whole genome shotgun (WGS) entry which is preliminary data.</text>
</comment>
<feature type="signal peptide" evidence="1">
    <location>
        <begin position="1"/>
        <end position="27"/>
    </location>
</feature>
<evidence type="ECO:0000313" key="4">
    <source>
        <dbReference type="Proteomes" id="UP000036958"/>
    </source>
</evidence>
<feature type="chain" id="PRO_5005591702" evidence="1">
    <location>
        <begin position="28"/>
        <end position="955"/>
    </location>
</feature>
<dbReference type="Proteomes" id="UP000036958">
    <property type="component" value="Unassembled WGS sequence"/>
</dbReference>
<evidence type="ECO:0000313" key="3">
    <source>
        <dbReference type="EMBL" id="KOH44932.1"/>
    </source>
</evidence>
<dbReference type="OrthoDB" id="9768177at2"/>
<feature type="domain" description="TonB-dependent receptor plug" evidence="2">
    <location>
        <begin position="59"/>
        <end position="139"/>
    </location>
</feature>
<dbReference type="RefSeq" id="WP_053183314.1">
    <property type="nucleotide sequence ID" value="NZ_LGIA01000150.1"/>
</dbReference>
<dbReference type="EMBL" id="LGIA01000150">
    <property type="protein sequence ID" value="KOH44932.1"/>
    <property type="molecule type" value="Genomic_DNA"/>
</dbReference>
<sequence length="955" mass="106954">MKHIQTRFILFAMFVLFPFLMEAQTLAENETDSLNTDKDQLVQVSYRKVAQSDLLGGVSVVNLEELMKKNYNTYSLDNMQGYIGGWNGNSLWGMGEYLVLVDGIPRDANNVVPTEIEQITFLKGASAVVLYGSRAAKGVVYISTKRGTTGPLQINVRANTGYHVSKSHPKYLGSAEYLTLYNEALINDGTDPDRVWAGQLGGTTQEEIYKFASGNNPYRFPNVDFYSSDYLKEAYNRTDVTTEISGGNERAHFYTNIGYYNQKDVFAFGEAENNNTSRLNIRGNIDLKLNDAISAYINANATFYDAKSANASGDNYWASAANLRPNRVAPLIPLSYIDPNALSSWNLVNNSRNIIGGEYFLGGTQTELNNIFADYYAGGYSKWTSRQFQFDTGIDFDLASVLEGLSFHTQFAVDYATSYSTSYNNSYAVFAPSWYNYNGTDVIAGLTKYGNDESSGVQNIGGSTSRQTIAFSGYFNYETSINKAHHFNAMLIAAGYQQTMSEVYHRTSNANLALQLGYNYLGKYYADFGLAGVHSAKLPEGNRSALSPSLTLGWKISEEDFLASSSVVDDLVLSVSASSLNTDLDIEEYYMYEANFNQSDGAWWGWYDGAVERSTNSRRGSNPELSFIKRKELSANLKASLWNKKVIANASVFVNTMEGLIIEPMTLYPNYFFTYWPDASFIPNVNYNNDKRTGFDFSVNYNKQIGEVDFTLGVAGTYYTTEATQRDQIYDYDYQKYEGRPIDGIWGLQADGFFQSAEEVANSPEQTFGGTVKAGDIKYIDQNDDNLIDEKDIVYLGRGGWSGAPLTTGVNLTAKWKNFTLFALGTGNFGAYAMKNSSYYWAFGDRKYSEIVRDRWTEETKATATYPSLTTKSGSNNFRDSDFWMYKTDRFNLAKVQLTYDLPKSVLTNFLFHEISTYVSGSNLLTISEERDVLELNTTSAPQTRFYNIGIKAVF</sequence>
<dbReference type="InterPro" id="IPR023996">
    <property type="entry name" value="TonB-dep_OMP_SusC/RagA"/>
</dbReference>
<dbReference type="PATRIC" id="fig|1409788.3.peg.2316"/>
<evidence type="ECO:0000259" key="2">
    <source>
        <dbReference type="Pfam" id="PF07715"/>
    </source>
</evidence>
<dbReference type="SUPFAM" id="SSF56935">
    <property type="entry name" value="Porins"/>
    <property type="match status" value="1"/>
</dbReference>
<dbReference type="Gene3D" id="2.170.130.10">
    <property type="entry name" value="TonB-dependent receptor, plug domain"/>
    <property type="match status" value="1"/>
</dbReference>
<dbReference type="InterPro" id="IPR037066">
    <property type="entry name" value="Plug_dom_sf"/>
</dbReference>
<gene>
    <name evidence="3" type="ORF">NC99_22440</name>
</gene>
<dbReference type="AlphaFoldDB" id="A0A0L8V9P2"/>
<accession>A0A0L8V9P2</accession>
<proteinExistence type="predicted"/>